<keyword evidence="2" id="KW-1185">Reference proteome</keyword>
<dbReference type="Proteomes" id="UP000005408">
    <property type="component" value="Unassembled WGS sequence"/>
</dbReference>
<accession>A0A8W8ICY0</accession>
<evidence type="ECO:0000313" key="1">
    <source>
        <dbReference type="EnsemblMetazoa" id="G13597.1:cds"/>
    </source>
</evidence>
<dbReference type="EnsemblMetazoa" id="G13597.1">
    <property type="protein sequence ID" value="G13597.1:cds"/>
    <property type="gene ID" value="G13597"/>
</dbReference>
<organism evidence="1 2">
    <name type="scientific">Magallana gigas</name>
    <name type="common">Pacific oyster</name>
    <name type="synonym">Crassostrea gigas</name>
    <dbReference type="NCBI Taxonomy" id="29159"/>
    <lineage>
        <taxon>Eukaryota</taxon>
        <taxon>Metazoa</taxon>
        <taxon>Spiralia</taxon>
        <taxon>Lophotrochozoa</taxon>
        <taxon>Mollusca</taxon>
        <taxon>Bivalvia</taxon>
        <taxon>Autobranchia</taxon>
        <taxon>Pteriomorphia</taxon>
        <taxon>Ostreida</taxon>
        <taxon>Ostreoidea</taxon>
        <taxon>Ostreidae</taxon>
        <taxon>Magallana</taxon>
    </lineage>
</organism>
<name>A0A8W8ICY0_MAGGI</name>
<reference evidence="1" key="1">
    <citation type="submission" date="2022-08" db="UniProtKB">
        <authorList>
            <consortium name="EnsemblMetazoa"/>
        </authorList>
    </citation>
    <scope>IDENTIFICATION</scope>
    <source>
        <strain evidence="1">05x7-T-G4-1.051#20</strain>
    </source>
</reference>
<protein>
    <submittedName>
        <fullName evidence="1">Uncharacterized protein</fullName>
    </submittedName>
</protein>
<dbReference type="AlphaFoldDB" id="A0A8W8ICY0"/>
<evidence type="ECO:0000313" key="2">
    <source>
        <dbReference type="Proteomes" id="UP000005408"/>
    </source>
</evidence>
<proteinExistence type="predicted"/>
<sequence>MDHNHVLEHSLHQLLRENHFKNINFPAPHPVTALVGLTKKQRLSGPNALSRKQLMDMSDSLHPYNVLIFIMCR</sequence>